<comment type="caution">
    <text evidence="2">The sequence shown here is derived from an EMBL/GenBank/DDBJ whole genome shotgun (WGS) entry which is preliminary data.</text>
</comment>
<sequence>MIKLEALNLIISGNDRDDLLYEWYLNERAVNPDTIRPADFNKIERAPASGPKVDKYEGEILKAVMRIAKSRVGAVILGAAMRLPEPLYILPIGARDAVMMGGYMSSCLADEAHVSKTDPDDKLPPVKINPRDPSSCKPLKAGGTEIDPQNELDSSLVHEMAHAVRPKTSELWKKVPTGDPWLDFEEFFATIVQNMFKSERGDLVLRGGHDESILSKELATSAGFMKDLRLHERIEKLYRAEPLAQKLGRLKGIKFNPFGLATGQKYGLELI</sequence>
<dbReference type="AlphaFoldDB" id="A0A2J7TFZ8"/>
<feature type="compositionally biased region" description="Basic and acidic residues" evidence="1">
    <location>
        <begin position="115"/>
        <end position="124"/>
    </location>
</feature>
<accession>A0A2J7TFZ8</accession>
<evidence type="ECO:0000313" key="2">
    <source>
        <dbReference type="EMBL" id="PNG25704.1"/>
    </source>
</evidence>
<gene>
    <name evidence="2" type="ORF">CR492_12355</name>
</gene>
<protein>
    <submittedName>
        <fullName evidence="2">Uncharacterized protein</fullName>
    </submittedName>
</protein>
<dbReference type="RefSeq" id="WP_102844058.1">
    <property type="nucleotide sequence ID" value="NZ_PDZR01000013.1"/>
</dbReference>
<proteinExistence type="predicted"/>
<organism evidence="2 3">
    <name type="scientific">Methylocella silvestris</name>
    <dbReference type="NCBI Taxonomy" id="199596"/>
    <lineage>
        <taxon>Bacteria</taxon>
        <taxon>Pseudomonadati</taxon>
        <taxon>Pseudomonadota</taxon>
        <taxon>Alphaproteobacteria</taxon>
        <taxon>Hyphomicrobiales</taxon>
        <taxon>Beijerinckiaceae</taxon>
        <taxon>Methylocella</taxon>
    </lineage>
</organism>
<dbReference type="OrthoDB" id="8435832at2"/>
<name>A0A2J7TFZ8_METSI</name>
<feature type="region of interest" description="Disordered" evidence="1">
    <location>
        <begin position="115"/>
        <end position="148"/>
    </location>
</feature>
<evidence type="ECO:0000313" key="3">
    <source>
        <dbReference type="Proteomes" id="UP000236286"/>
    </source>
</evidence>
<evidence type="ECO:0000256" key="1">
    <source>
        <dbReference type="SAM" id="MobiDB-lite"/>
    </source>
</evidence>
<dbReference type="EMBL" id="PDZR01000013">
    <property type="protein sequence ID" value="PNG25704.1"/>
    <property type="molecule type" value="Genomic_DNA"/>
</dbReference>
<dbReference type="Proteomes" id="UP000236286">
    <property type="component" value="Unassembled WGS sequence"/>
</dbReference>
<reference evidence="2 3" key="1">
    <citation type="submission" date="2017-10" db="EMBL/GenBank/DDBJ databases">
        <title>Genome announcement of Methylocella silvestris TVC from permafrost.</title>
        <authorList>
            <person name="Wang J."/>
            <person name="Geng K."/>
            <person name="Ul-Haque F."/>
            <person name="Crombie A.T."/>
            <person name="Street L.E."/>
            <person name="Wookey P.A."/>
            <person name="Murrell J.C."/>
            <person name="Pratscher J."/>
        </authorList>
    </citation>
    <scope>NUCLEOTIDE SEQUENCE [LARGE SCALE GENOMIC DNA]</scope>
    <source>
        <strain evidence="2 3">TVC</strain>
    </source>
</reference>